<dbReference type="OrthoDB" id="7307795at2"/>
<sequence>MEIRSVSGTSVNRLAAPSTSEAAAVGTDESSADSTAQRTSTATAGYISPYLQYDQGARVAVMLFRDTDTGETQDQIPSRRVVEEYRRAASRPQPETGGKGASDSSGPSVAGQNGATARTAASGTVSAARGVSFASSGTATTSASVASFGASNGNTASAAPAVSVPAPGVSVPAPPPAGGGSSGGSPGGLVSMTV</sequence>
<feature type="compositionally biased region" description="Polar residues" evidence="1">
    <location>
        <begin position="102"/>
        <end position="117"/>
    </location>
</feature>
<keyword evidence="3" id="KW-1185">Reference proteome</keyword>
<protein>
    <submittedName>
        <fullName evidence="2">Uncharacterized protein</fullName>
    </submittedName>
</protein>
<dbReference type="AlphaFoldDB" id="A0A3S0V0I9"/>
<proteinExistence type="predicted"/>
<gene>
    <name evidence="2" type="ORF">EJ913_15825</name>
</gene>
<feature type="region of interest" description="Disordered" evidence="1">
    <location>
        <begin position="1"/>
        <end position="40"/>
    </location>
</feature>
<dbReference type="RefSeq" id="WP_126999546.1">
    <property type="nucleotide sequence ID" value="NZ_JBNPXW010000003.1"/>
</dbReference>
<feature type="compositionally biased region" description="Gly residues" evidence="1">
    <location>
        <begin position="178"/>
        <end position="187"/>
    </location>
</feature>
<dbReference type="EMBL" id="RZIJ01000012">
    <property type="protein sequence ID" value="RUQ69242.1"/>
    <property type="molecule type" value="Genomic_DNA"/>
</dbReference>
<feature type="region of interest" description="Disordered" evidence="1">
    <location>
        <begin position="68"/>
        <end position="117"/>
    </location>
</feature>
<name>A0A3S0V0I9_9PROT</name>
<evidence type="ECO:0000313" key="2">
    <source>
        <dbReference type="EMBL" id="RUQ69242.1"/>
    </source>
</evidence>
<feature type="region of interest" description="Disordered" evidence="1">
    <location>
        <begin position="149"/>
        <end position="194"/>
    </location>
</feature>
<evidence type="ECO:0000313" key="3">
    <source>
        <dbReference type="Proteomes" id="UP000280346"/>
    </source>
</evidence>
<dbReference type="Proteomes" id="UP000280346">
    <property type="component" value="Unassembled WGS sequence"/>
</dbReference>
<feature type="compositionally biased region" description="Low complexity" evidence="1">
    <location>
        <begin position="149"/>
        <end position="171"/>
    </location>
</feature>
<evidence type="ECO:0000256" key="1">
    <source>
        <dbReference type="SAM" id="MobiDB-lite"/>
    </source>
</evidence>
<comment type="caution">
    <text evidence="2">The sequence shown here is derived from an EMBL/GenBank/DDBJ whole genome shotgun (WGS) entry which is preliminary data.</text>
</comment>
<feature type="compositionally biased region" description="Polar residues" evidence="1">
    <location>
        <begin position="1"/>
        <end position="21"/>
    </location>
</feature>
<organism evidence="2 3">
    <name type="scientific">Azospirillum doebereinerae</name>
    <dbReference type="NCBI Taxonomy" id="92933"/>
    <lineage>
        <taxon>Bacteria</taxon>
        <taxon>Pseudomonadati</taxon>
        <taxon>Pseudomonadota</taxon>
        <taxon>Alphaproteobacteria</taxon>
        <taxon>Rhodospirillales</taxon>
        <taxon>Azospirillaceae</taxon>
        <taxon>Azospirillum</taxon>
    </lineage>
</organism>
<feature type="compositionally biased region" description="Polar residues" evidence="1">
    <location>
        <begin position="28"/>
        <end position="40"/>
    </location>
</feature>
<reference evidence="2 3" key="1">
    <citation type="submission" date="2018-12" db="EMBL/GenBank/DDBJ databases">
        <authorList>
            <person name="Yang Y."/>
        </authorList>
    </citation>
    <scope>NUCLEOTIDE SEQUENCE [LARGE SCALE GENOMIC DNA]</scope>
    <source>
        <strain evidence="2 3">GSF71</strain>
    </source>
</reference>
<accession>A0A3S0V0I9</accession>